<evidence type="ECO:0000259" key="7">
    <source>
        <dbReference type="Pfam" id="PF14905"/>
    </source>
</evidence>
<feature type="domain" description="Outer membrane protein beta-barrel" evidence="7">
    <location>
        <begin position="389"/>
        <end position="810"/>
    </location>
</feature>
<dbReference type="InterPro" id="IPR041700">
    <property type="entry name" value="OMP_b-brl_3"/>
</dbReference>
<dbReference type="PANTHER" id="PTHR40980:SF4">
    <property type="entry name" value="TONB-DEPENDENT RECEPTOR-LIKE BETA-BARREL DOMAIN-CONTAINING PROTEIN"/>
    <property type="match status" value="1"/>
</dbReference>
<dbReference type="Pfam" id="PF07715">
    <property type="entry name" value="Plug"/>
    <property type="match status" value="1"/>
</dbReference>
<feature type="compositionally biased region" description="Gly residues" evidence="4">
    <location>
        <begin position="833"/>
        <end position="848"/>
    </location>
</feature>
<gene>
    <name evidence="8" type="ORF">ST44_12590</name>
</gene>
<dbReference type="Gene3D" id="2.40.170.20">
    <property type="entry name" value="TonB-dependent receptor, beta-barrel domain"/>
    <property type="match status" value="1"/>
</dbReference>
<accession>A0A0D0I2Z8</accession>
<proteinExistence type="predicted"/>
<name>A0A0D0I2Z8_9BACT</name>
<organism evidence="8 9">
    <name type="scientific">Prevotella pectinovora</name>
    <dbReference type="NCBI Taxonomy" id="1602169"/>
    <lineage>
        <taxon>Bacteria</taxon>
        <taxon>Pseudomonadati</taxon>
        <taxon>Bacteroidota</taxon>
        <taxon>Bacteroidia</taxon>
        <taxon>Bacteroidales</taxon>
        <taxon>Prevotellaceae</taxon>
        <taxon>Prevotella</taxon>
    </lineage>
</organism>
<evidence type="ECO:0008006" key="10">
    <source>
        <dbReference type="Google" id="ProtNLM"/>
    </source>
</evidence>
<feature type="region of interest" description="Disordered" evidence="4">
    <location>
        <begin position="826"/>
        <end position="848"/>
    </location>
</feature>
<keyword evidence="2" id="KW-0472">Membrane</keyword>
<dbReference type="InterPro" id="IPR036942">
    <property type="entry name" value="Beta-barrel_TonB_sf"/>
</dbReference>
<reference evidence="8 9" key="1">
    <citation type="submission" date="2015-01" db="EMBL/GenBank/DDBJ databases">
        <title>Comparative genomics of non-oral Prevotella species.</title>
        <authorList>
            <person name="Accetto T."/>
            <person name="Nograsek B."/>
            <person name="Avgustin G."/>
        </authorList>
    </citation>
    <scope>NUCLEOTIDE SEQUENCE [LARGE SCALE GENOMIC DNA]</scope>
    <source>
        <strain evidence="8 9">P5-119</strain>
    </source>
</reference>
<dbReference type="EMBL" id="JXQK01000088">
    <property type="protein sequence ID" value="KIP60158.1"/>
    <property type="molecule type" value="Genomic_DNA"/>
</dbReference>
<comment type="caution">
    <text evidence="8">The sequence shown here is derived from an EMBL/GenBank/DDBJ whole genome shotgun (WGS) entry which is preliminary data.</text>
</comment>
<dbReference type="SUPFAM" id="SSF56935">
    <property type="entry name" value="Porins"/>
    <property type="match status" value="1"/>
</dbReference>
<dbReference type="Pfam" id="PF14905">
    <property type="entry name" value="OMP_b-brl_3"/>
    <property type="match status" value="1"/>
</dbReference>
<dbReference type="Gene3D" id="2.170.130.10">
    <property type="entry name" value="TonB-dependent receptor, plug domain"/>
    <property type="match status" value="1"/>
</dbReference>
<evidence type="ECO:0000313" key="8">
    <source>
        <dbReference type="EMBL" id="KIP60158.1"/>
    </source>
</evidence>
<feature type="signal peptide" evidence="5">
    <location>
        <begin position="1"/>
        <end position="22"/>
    </location>
</feature>
<evidence type="ECO:0000259" key="6">
    <source>
        <dbReference type="Pfam" id="PF07715"/>
    </source>
</evidence>
<evidence type="ECO:0000256" key="5">
    <source>
        <dbReference type="SAM" id="SignalP"/>
    </source>
</evidence>
<dbReference type="InterPro" id="IPR037066">
    <property type="entry name" value="Plug_dom_sf"/>
</dbReference>
<evidence type="ECO:0000256" key="4">
    <source>
        <dbReference type="SAM" id="MobiDB-lite"/>
    </source>
</evidence>
<dbReference type="Proteomes" id="UP000032046">
    <property type="component" value="Unassembled WGS sequence"/>
</dbReference>
<dbReference type="PANTHER" id="PTHR40980">
    <property type="entry name" value="PLUG DOMAIN-CONTAINING PROTEIN"/>
    <property type="match status" value="1"/>
</dbReference>
<keyword evidence="5" id="KW-0732">Signal</keyword>
<dbReference type="RefSeq" id="WP_042520211.1">
    <property type="nucleotide sequence ID" value="NZ_JXQK01000088.1"/>
</dbReference>
<dbReference type="GO" id="GO:0009279">
    <property type="term" value="C:cell outer membrane"/>
    <property type="evidence" value="ECO:0007669"/>
    <property type="project" value="UniProtKB-SubCell"/>
</dbReference>
<protein>
    <recommendedName>
        <fullName evidence="10">TonB-dependent receptor</fullName>
    </recommendedName>
</protein>
<evidence type="ECO:0000313" key="9">
    <source>
        <dbReference type="Proteomes" id="UP000032046"/>
    </source>
</evidence>
<evidence type="ECO:0000256" key="1">
    <source>
        <dbReference type="ARBA" id="ARBA00004442"/>
    </source>
</evidence>
<evidence type="ECO:0000256" key="2">
    <source>
        <dbReference type="ARBA" id="ARBA00023136"/>
    </source>
</evidence>
<sequence length="848" mass="94121">MKIRKRIIVLAFLAVAFISAMAQKQQFDYTIYGVVEDSITHEGEPYATLSIYRKGHEEKAVQMAVTDANGKFKVTSKGEGDYVLEVKSVSRTPLRRFFTVSKQSRSQNLGTLLVSDSKTELKGVEVVAYKPLVKADIDKLTYSVEDDPESQTNTVMEMLKKVPMVSVDGQDNVKVNGSTSFKVYVNGKPNNMMTKNPKEVLKSMPAMGIKKIEVITNPGPKYDAEGVAGILNIVTAGSGMEGYTATFSGNGGTRGGGGGLFATVKKGKFTMSVNYNSNFDNQGKATKVDLQSILDDEGNYLRTTTQDAHGKTKNQWHGGTLEASYEIDTLRLVSASFSMNRASWNTPGVGSFTSVAPYLDNKFLFSHDISGKNKGTYNDISAGIDYQRSFKTPGRLLTFSYRLESNPCTTLSDYRYTNLRTTADWADYTALLEDVRSDGDQSTTEHTFQLDFTTPFAKYHTIETGAKYILRQNKALDDRYSALSESGKEQEYDTENSSHYKHRNDILAAYLGYGLSVDKWSARLGLRYEHTFQKVEYLLGRGSDFSKDFDDLVPSAKIGYKISDTQNLSFNYKMRISRPGIWYLNPYLSDTNREQLTQGNPNLESEKNHSFDLQFGSFAQKLSYNISVGYNFTDNSIQSFQKIVTDNEVAGLQNPTGKQVLYTTYYNMGKTQSATFSGYASWSPFTNTRLVANTWGGYSHFSDGQGLKNHGWNISVYAQLQQTIAKTWTASASVFKMTPGVNLQGKTMGYFSHTLSLQKSMLNDRLNITFTADNPFRKYYHIKSNSSGKNFATSSSIKFIPQSFSIGVSYRIGKLQSGVKKTERTITNDDLKSGGGGGGKLGGDNVGS</sequence>
<dbReference type="InterPro" id="IPR012910">
    <property type="entry name" value="Plug_dom"/>
</dbReference>
<evidence type="ECO:0000256" key="3">
    <source>
        <dbReference type="ARBA" id="ARBA00023237"/>
    </source>
</evidence>
<feature type="domain" description="TonB-dependent receptor plug" evidence="6">
    <location>
        <begin position="143"/>
        <end position="230"/>
    </location>
</feature>
<keyword evidence="9" id="KW-1185">Reference proteome</keyword>
<dbReference type="STRING" id="1602171.ST44_12590"/>
<dbReference type="AlphaFoldDB" id="A0A0D0I2Z8"/>
<feature type="chain" id="PRO_5002211914" description="TonB-dependent receptor" evidence="5">
    <location>
        <begin position="23"/>
        <end position="848"/>
    </location>
</feature>
<keyword evidence="3" id="KW-0998">Cell outer membrane</keyword>
<dbReference type="SUPFAM" id="SSF49478">
    <property type="entry name" value="Cna protein B-type domain"/>
    <property type="match status" value="1"/>
</dbReference>
<comment type="subcellular location">
    <subcellularLocation>
        <location evidence="1">Cell outer membrane</location>
    </subcellularLocation>
</comment>